<keyword evidence="3" id="KW-0677">Repeat</keyword>
<organism evidence="6 7">
    <name type="scientific">Triparma strigata</name>
    <dbReference type="NCBI Taxonomy" id="1606541"/>
    <lineage>
        <taxon>Eukaryota</taxon>
        <taxon>Sar</taxon>
        <taxon>Stramenopiles</taxon>
        <taxon>Ochrophyta</taxon>
        <taxon>Bolidophyceae</taxon>
        <taxon>Parmales</taxon>
        <taxon>Triparmaceae</taxon>
        <taxon>Triparma</taxon>
    </lineage>
</organism>
<evidence type="ECO:0000256" key="2">
    <source>
        <dbReference type="ARBA" id="ARBA00022707"/>
    </source>
</evidence>
<evidence type="ECO:0000313" key="7">
    <source>
        <dbReference type="Proteomes" id="UP001165085"/>
    </source>
</evidence>
<protein>
    <recommendedName>
        <fullName evidence="8">Calmodulin</fullName>
    </recommendedName>
</protein>
<dbReference type="GO" id="GO:0005509">
    <property type="term" value="F:calcium ion binding"/>
    <property type="evidence" value="ECO:0007669"/>
    <property type="project" value="InterPro"/>
</dbReference>
<dbReference type="EMBL" id="BRXY01000067">
    <property type="protein sequence ID" value="GMH60755.1"/>
    <property type="molecule type" value="Genomic_DNA"/>
</dbReference>
<feature type="region of interest" description="Disordered" evidence="5">
    <location>
        <begin position="815"/>
        <end position="868"/>
    </location>
</feature>
<dbReference type="Proteomes" id="UP001165085">
    <property type="component" value="Unassembled WGS sequence"/>
</dbReference>
<accession>A0A9W7E0F3</accession>
<name>A0A9W7E0F3_9STRA</name>
<evidence type="ECO:0000256" key="5">
    <source>
        <dbReference type="SAM" id="MobiDB-lite"/>
    </source>
</evidence>
<feature type="compositionally biased region" description="Acidic residues" evidence="5">
    <location>
        <begin position="815"/>
        <end position="857"/>
    </location>
</feature>
<keyword evidence="7" id="KW-1185">Reference proteome</keyword>
<dbReference type="Gene3D" id="1.10.238.10">
    <property type="entry name" value="EF-hand"/>
    <property type="match status" value="3"/>
</dbReference>
<dbReference type="InterPro" id="IPR011992">
    <property type="entry name" value="EF-hand-dom_pair"/>
</dbReference>
<evidence type="ECO:0000256" key="4">
    <source>
        <dbReference type="ARBA" id="ARBA00023288"/>
    </source>
</evidence>
<evidence type="ECO:0000256" key="3">
    <source>
        <dbReference type="ARBA" id="ARBA00022737"/>
    </source>
</evidence>
<keyword evidence="2" id="KW-0519">Myristate</keyword>
<dbReference type="SUPFAM" id="SSF47473">
    <property type="entry name" value="EF-hand"/>
    <property type="match status" value="2"/>
</dbReference>
<dbReference type="PANTHER" id="PTHR23055:SF178">
    <property type="entry name" value="NEUROCALCIN HOMOLOG"/>
    <property type="match status" value="1"/>
</dbReference>
<reference evidence="7" key="1">
    <citation type="journal article" date="2023" name="Commun. Biol.">
        <title>Genome analysis of Parmales, the sister group of diatoms, reveals the evolutionary specialization of diatoms from phago-mixotrophs to photoautotrophs.</title>
        <authorList>
            <person name="Ban H."/>
            <person name="Sato S."/>
            <person name="Yoshikawa S."/>
            <person name="Yamada K."/>
            <person name="Nakamura Y."/>
            <person name="Ichinomiya M."/>
            <person name="Sato N."/>
            <person name="Blanc-Mathieu R."/>
            <person name="Endo H."/>
            <person name="Kuwata A."/>
            <person name="Ogata H."/>
        </authorList>
    </citation>
    <scope>NUCLEOTIDE SEQUENCE [LARGE SCALE GENOMIC DNA]</scope>
    <source>
        <strain evidence="7">NIES 3701</strain>
    </source>
</reference>
<evidence type="ECO:0000256" key="1">
    <source>
        <dbReference type="ARBA" id="ARBA00006049"/>
    </source>
</evidence>
<sequence>MPATLPPPPPTTTTVHFYSNSSHASPQSISVTCLDYLRATSASLQLMRQLDVVQAGDSLRDDMRAFLDSSTEFDLLQAVDRAGGPMDPLVSRVVKLFELRMEIKRADEGGDGRSRSRSFPSTIDTELVKIEIGLMLLLHGSKSGKLDRAFRLLNAERSNGSFGEWSTEEGEVDTFDIMLNSYQLKALFESILTAIVASVASSNELDVDQANELISQVSDFAVDRVVEYAGSADAISFNEFGSWYNAGGFRICPWLELLDLSKWTPENSVDNFPESLYEESPLEFAKSMMPPAPPVNSGSNTVAVSFDFPSSLDNPTPLSISITKGDLSLLRSTVEPALVAQEPQSLTQLFRGMGGSSGKISYNSMTRFAEELFPEEPSNLHLNRRALILTFFSLLDPSESGVLPCEDIAAGFTIFCGGNKSEKLAAGFDLFKEGANGLGRRGLWRFLRSFLAVLVSVSMANTNKEAEEMYDAVDHSAIWTARQIFDYIEGIGPRVQDEVDFEEFADWYSTGGGFKVAPWLELLDLNKLLGLQDEEGVQSNAEEEDGDYYDDDDEEEYEDDDDEDEDEDYDDDYQNSNINQLIQQGVLFSFPLAPSENQQNSTLYLTKHDVEYVRILVRETCFWSNEPDDVFGFFSEQIAWADTIDRESFSTCLNDFVYSHTGSNLDAEVLNVFDTFFSCYDLGGDMANLSELMWGLSLFCKGEKSSKLAFGFELFDSTSQSSLSDEQLYRFISSLLAMIFSCTTQGLQMHSGAMKQVVRSTSIMLTSMVMAKMNEMGLQRVSFDDFGDWYNEGGYEACPWLELLALRKWTNGEIEQEAEDDEDDEEEYEEEEEEEEEYEEEYEDEEEDSDYDDDENDYNQSSDSSDLTFNIHLPDGNILVKYTQDDIKRINELVISTGLKDMDFRKVGSAFIDAAEEGGGYISKKQFDECIRTLIPGGSLDKDQRKSLSSTLSALFYAFDRERSDSVDAVELASGFSIFCKGSKSDKLSYAWEIVDEDLDGMLSRRGTWRFARSFLTILLRISTTTTNSLLEDHASGSGDADFFQLVDSGAVWTAQGVFGAGGGRRGGIKFDDFADWYTEGGYETSSWLELLDLKKWCAA</sequence>
<gene>
    <name evidence="6" type="ORF">TrST_g10588</name>
</gene>
<evidence type="ECO:0000313" key="6">
    <source>
        <dbReference type="EMBL" id="GMH60755.1"/>
    </source>
</evidence>
<dbReference type="InterPro" id="IPR028846">
    <property type="entry name" value="Recoverin"/>
</dbReference>
<comment type="caution">
    <text evidence="6">The sequence shown here is derived from an EMBL/GenBank/DDBJ whole genome shotgun (WGS) entry which is preliminary data.</text>
</comment>
<dbReference type="AlphaFoldDB" id="A0A9W7E0F3"/>
<comment type="similarity">
    <text evidence="1">Belongs to the recoverin family.</text>
</comment>
<feature type="region of interest" description="Disordered" evidence="5">
    <location>
        <begin position="534"/>
        <end position="573"/>
    </location>
</feature>
<dbReference type="PANTHER" id="PTHR23055">
    <property type="entry name" value="CALCIUM BINDING PROTEINS"/>
    <property type="match status" value="1"/>
</dbReference>
<proteinExistence type="inferred from homology"/>
<keyword evidence="4" id="KW-0449">Lipoprotein</keyword>
<dbReference type="OrthoDB" id="2122982at2759"/>
<evidence type="ECO:0008006" key="8">
    <source>
        <dbReference type="Google" id="ProtNLM"/>
    </source>
</evidence>